<accession>A0A0G1BJ73</accession>
<dbReference type="Pfam" id="PF05402">
    <property type="entry name" value="PqqD"/>
    <property type="match status" value="1"/>
</dbReference>
<organism evidence="1 2">
    <name type="scientific">Candidatus Gottesmanbacteria bacterium GW2011_GWA2_42_18</name>
    <dbReference type="NCBI Taxonomy" id="1618442"/>
    <lineage>
        <taxon>Bacteria</taxon>
        <taxon>Candidatus Gottesmaniibacteriota</taxon>
    </lineage>
</organism>
<dbReference type="AlphaFoldDB" id="A0A0G1BJ73"/>
<evidence type="ECO:0000313" key="2">
    <source>
        <dbReference type="Proteomes" id="UP000034320"/>
    </source>
</evidence>
<dbReference type="EMBL" id="LCDD01000018">
    <property type="protein sequence ID" value="KKS46326.1"/>
    <property type="molecule type" value="Genomic_DNA"/>
</dbReference>
<dbReference type="Proteomes" id="UP000034320">
    <property type="component" value="Unassembled WGS sequence"/>
</dbReference>
<gene>
    <name evidence="1" type="ORF">UV09_C0018G0002</name>
</gene>
<proteinExistence type="predicted"/>
<dbReference type="InterPro" id="IPR008792">
    <property type="entry name" value="PQQD"/>
</dbReference>
<sequence>MNIMVKDKIDKSIVTKRKFRLKHGLITERIEGSLTVFNGENSEIITFNRTAEEIFRKIKSGWTVIQIARYLCRKYKASEEIMVEDIRELIRPLIDKKILL</sequence>
<protein>
    <recommendedName>
        <fullName evidence="3">Coenzyme PQQ synthesis protein D (PqqD)</fullName>
    </recommendedName>
</protein>
<evidence type="ECO:0008006" key="3">
    <source>
        <dbReference type="Google" id="ProtNLM"/>
    </source>
</evidence>
<comment type="caution">
    <text evidence="1">The sequence shown here is derived from an EMBL/GenBank/DDBJ whole genome shotgun (WGS) entry which is preliminary data.</text>
</comment>
<evidence type="ECO:0000313" key="1">
    <source>
        <dbReference type="EMBL" id="KKS46326.1"/>
    </source>
</evidence>
<name>A0A0G1BJ73_9BACT</name>
<dbReference type="InterPro" id="IPR041881">
    <property type="entry name" value="PqqD_sf"/>
</dbReference>
<dbReference type="Gene3D" id="1.10.10.1150">
    <property type="entry name" value="Coenzyme PQQ synthesis protein D (PqqD)"/>
    <property type="match status" value="1"/>
</dbReference>
<reference evidence="1 2" key="1">
    <citation type="journal article" date="2015" name="Nature">
        <title>rRNA introns, odd ribosomes, and small enigmatic genomes across a large radiation of phyla.</title>
        <authorList>
            <person name="Brown C.T."/>
            <person name="Hug L.A."/>
            <person name="Thomas B.C."/>
            <person name="Sharon I."/>
            <person name="Castelle C.J."/>
            <person name="Singh A."/>
            <person name="Wilkins M.J."/>
            <person name="Williams K.H."/>
            <person name="Banfield J.F."/>
        </authorList>
    </citation>
    <scope>NUCLEOTIDE SEQUENCE [LARGE SCALE GENOMIC DNA]</scope>
</reference>